<protein>
    <recommendedName>
        <fullName evidence="3">histidine kinase</fullName>
        <ecNumber evidence="3">2.7.13.3</ecNumber>
    </recommendedName>
</protein>
<gene>
    <name evidence="15" type="ORF">EV646_102357</name>
</gene>
<feature type="transmembrane region" description="Helical" evidence="13">
    <location>
        <begin position="71"/>
        <end position="88"/>
    </location>
</feature>
<keyword evidence="10 13" id="KW-1133">Transmembrane helix</keyword>
<evidence type="ECO:0000256" key="3">
    <source>
        <dbReference type="ARBA" id="ARBA00012438"/>
    </source>
</evidence>
<evidence type="ECO:0000259" key="14">
    <source>
        <dbReference type="SMART" id="SM00065"/>
    </source>
</evidence>
<keyword evidence="4" id="KW-0597">Phosphoprotein</keyword>
<dbReference type="Pfam" id="PF02518">
    <property type="entry name" value="HATPase_c"/>
    <property type="match status" value="1"/>
</dbReference>
<sequence length="493" mass="52135">MALRRTRSPGIRRLMGLLAAGLLVAAVTGVVKLGEPHVPTLNLLVLYLLAVLPIAVFWGTPLAVVTAVLSVWTYAYLFVAPLHSVLVADAENAIGLGVFLVTAVVVGELASRLRRAALVAKRLSDEQSALRRVATQVARGVPPAVLFTAVTEEVGRLCDADLARMERYEPDGMVTGVAAWSRVPAHLAVGERFELDGLSVARDVRDSGGLVRLESFAGASGAIAREAQALGIRSSIGCPIKVGGRLWGVIAASTTSDTPFPANTEAQIAGFTELVATAIENAEARAELMASRARVVVTADRTRRQIERNLHDGAQQRLVSLAMRLQTTQAKVPSELVELSSELDQLAGGLTDALDELRETARGIHPAILAEGGLSPALKALARRSAIPVQLALRAEPRLSERLEVSAYYFVSEALTNAAKHSHASLLTVSTNIVGGVLHVQIHDDGQGGADFTRGTGLLGLRDRVEALGGRVTLDSPRGLGTTLMAEFPLTDS</sequence>
<keyword evidence="12 13" id="KW-0472">Membrane</keyword>
<dbReference type="InterPro" id="IPR025201">
    <property type="entry name" value="KdpD_TM"/>
</dbReference>
<name>A0A4R2IWW5_9ACTN</name>
<dbReference type="InterPro" id="IPR003018">
    <property type="entry name" value="GAF"/>
</dbReference>
<feature type="transmembrane region" description="Helical" evidence="13">
    <location>
        <begin position="94"/>
        <end position="113"/>
    </location>
</feature>
<comment type="caution">
    <text evidence="15">The sequence shown here is derived from an EMBL/GenBank/DDBJ whole genome shotgun (WGS) entry which is preliminary data.</text>
</comment>
<organism evidence="15 16">
    <name type="scientific">Kribbella antiqua</name>
    <dbReference type="NCBI Taxonomy" id="2512217"/>
    <lineage>
        <taxon>Bacteria</taxon>
        <taxon>Bacillati</taxon>
        <taxon>Actinomycetota</taxon>
        <taxon>Actinomycetes</taxon>
        <taxon>Propionibacteriales</taxon>
        <taxon>Kribbellaceae</taxon>
        <taxon>Kribbella</taxon>
    </lineage>
</organism>
<proteinExistence type="predicted"/>
<evidence type="ECO:0000256" key="5">
    <source>
        <dbReference type="ARBA" id="ARBA00022679"/>
    </source>
</evidence>
<dbReference type="InterPro" id="IPR003594">
    <property type="entry name" value="HATPase_dom"/>
</dbReference>
<dbReference type="GO" id="GO:0000155">
    <property type="term" value="F:phosphorelay sensor kinase activity"/>
    <property type="evidence" value="ECO:0007669"/>
    <property type="project" value="InterPro"/>
</dbReference>
<dbReference type="EMBL" id="SLWR01000002">
    <property type="protein sequence ID" value="TCO50283.1"/>
    <property type="molecule type" value="Genomic_DNA"/>
</dbReference>
<dbReference type="EC" id="2.7.13.3" evidence="3"/>
<comment type="catalytic activity">
    <reaction evidence="1">
        <text>ATP + protein L-histidine = ADP + protein N-phospho-L-histidine.</text>
        <dbReference type="EC" id="2.7.13.3"/>
    </reaction>
</comment>
<keyword evidence="7" id="KW-0547">Nucleotide-binding</keyword>
<dbReference type="Gene3D" id="3.30.450.40">
    <property type="match status" value="1"/>
</dbReference>
<dbReference type="GO" id="GO:0016020">
    <property type="term" value="C:membrane"/>
    <property type="evidence" value="ECO:0007669"/>
    <property type="project" value="UniProtKB-SubCell"/>
</dbReference>
<evidence type="ECO:0000256" key="7">
    <source>
        <dbReference type="ARBA" id="ARBA00022741"/>
    </source>
</evidence>
<dbReference type="GO" id="GO:0046983">
    <property type="term" value="F:protein dimerization activity"/>
    <property type="evidence" value="ECO:0007669"/>
    <property type="project" value="InterPro"/>
</dbReference>
<keyword evidence="16" id="KW-1185">Reference proteome</keyword>
<feature type="domain" description="GAF" evidence="14">
    <location>
        <begin position="142"/>
        <end position="289"/>
    </location>
</feature>
<evidence type="ECO:0000256" key="9">
    <source>
        <dbReference type="ARBA" id="ARBA00022840"/>
    </source>
</evidence>
<dbReference type="InterPro" id="IPR038318">
    <property type="entry name" value="KdpD_sf"/>
</dbReference>
<dbReference type="PANTHER" id="PTHR24421">
    <property type="entry name" value="NITRATE/NITRITE SENSOR PROTEIN NARX-RELATED"/>
    <property type="match status" value="1"/>
</dbReference>
<dbReference type="RefSeq" id="WP_132145517.1">
    <property type="nucleotide sequence ID" value="NZ_SLWR01000002.1"/>
</dbReference>
<dbReference type="SUPFAM" id="SSF55874">
    <property type="entry name" value="ATPase domain of HSP90 chaperone/DNA topoisomerase II/histidine kinase"/>
    <property type="match status" value="1"/>
</dbReference>
<reference evidence="15 16" key="1">
    <citation type="journal article" date="2015" name="Stand. Genomic Sci.">
        <title>Genomic Encyclopedia of Bacterial and Archaeal Type Strains, Phase III: the genomes of soil and plant-associated and newly described type strains.</title>
        <authorList>
            <person name="Whitman W.B."/>
            <person name="Woyke T."/>
            <person name="Klenk H.P."/>
            <person name="Zhou Y."/>
            <person name="Lilburn T.G."/>
            <person name="Beck B.J."/>
            <person name="De Vos P."/>
            <person name="Vandamme P."/>
            <person name="Eisen J.A."/>
            <person name="Garrity G."/>
            <person name="Hugenholtz P."/>
            <person name="Kyrpides N.C."/>
        </authorList>
    </citation>
    <scope>NUCLEOTIDE SEQUENCE [LARGE SCALE GENOMIC DNA]</scope>
    <source>
        <strain evidence="15 16">VKM Ac-2541</strain>
    </source>
</reference>
<dbReference type="Pfam" id="PF13493">
    <property type="entry name" value="DUF4118"/>
    <property type="match status" value="1"/>
</dbReference>
<dbReference type="InterPro" id="IPR036890">
    <property type="entry name" value="HATPase_C_sf"/>
</dbReference>
<dbReference type="Gene3D" id="1.20.120.620">
    <property type="entry name" value="Backbone structure of the membrane domain of e. Coli histidine kinase receptor kdpd"/>
    <property type="match status" value="1"/>
</dbReference>
<evidence type="ECO:0000256" key="8">
    <source>
        <dbReference type="ARBA" id="ARBA00022777"/>
    </source>
</evidence>
<dbReference type="PANTHER" id="PTHR24421:SF10">
    <property type="entry name" value="NITRATE_NITRITE SENSOR PROTEIN NARQ"/>
    <property type="match status" value="1"/>
</dbReference>
<evidence type="ECO:0000256" key="11">
    <source>
        <dbReference type="ARBA" id="ARBA00023012"/>
    </source>
</evidence>
<dbReference type="Gene3D" id="1.20.5.1930">
    <property type="match status" value="1"/>
</dbReference>
<keyword evidence="9" id="KW-0067">ATP-binding</keyword>
<dbReference type="AlphaFoldDB" id="A0A4R2IWW5"/>
<accession>A0A4R2IWW5</accession>
<evidence type="ECO:0000256" key="6">
    <source>
        <dbReference type="ARBA" id="ARBA00022692"/>
    </source>
</evidence>
<evidence type="ECO:0000313" key="15">
    <source>
        <dbReference type="EMBL" id="TCO50283.1"/>
    </source>
</evidence>
<keyword evidence="11" id="KW-0902">Two-component regulatory system</keyword>
<evidence type="ECO:0000256" key="1">
    <source>
        <dbReference type="ARBA" id="ARBA00000085"/>
    </source>
</evidence>
<evidence type="ECO:0000313" key="16">
    <source>
        <dbReference type="Proteomes" id="UP000295573"/>
    </source>
</evidence>
<dbReference type="SUPFAM" id="SSF55781">
    <property type="entry name" value="GAF domain-like"/>
    <property type="match status" value="1"/>
</dbReference>
<dbReference type="Pfam" id="PF13185">
    <property type="entry name" value="GAF_2"/>
    <property type="match status" value="1"/>
</dbReference>
<dbReference type="CDD" id="cd16917">
    <property type="entry name" value="HATPase_UhpB-NarQ-NarX-like"/>
    <property type="match status" value="1"/>
</dbReference>
<evidence type="ECO:0000256" key="2">
    <source>
        <dbReference type="ARBA" id="ARBA00004141"/>
    </source>
</evidence>
<dbReference type="SMART" id="SM00065">
    <property type="entry name" value="GAF"/>
    <property type="match status" value="1"/>
</dbReference>
<dbReference type="Proteomes" id="UP000295573">
    <property type="component" value="Unassembled WGS sequence"/>
</dbReference>
<feature type="transmembrane region" description="Helical" evidence="13">
    <location>
        <begin position="43"/>
        <end position="64"/>
    </location>
</feature>
<keyword evidence="6 13" id="KW-0812">Transmembrane</keyword>
<dbReference type="GO" id="GO:0005524">
    <property type="term" value="F:ATP binding"/>
    <property type="evidence" value="ECO:0007669"/>
    <property type="project" value="UniProtKB-KW"/>
</dbReference>
<evidence type="ECO:0000256" key="10">
    <source>
        <dbReference type="ARBA" id="ARBA00022989"/>
    </source>
</evidence>
<dbReference type="InterPro" id="IPR029016">
    <property type="entry name" value="GAF-like_dom_sf"/>
</dbReference>
<keyword evidence="5" id="KW-0808">Transferase</keyword>
<dbReference type="OrthoDB" id="3217947at2"/>
<evidence type="ECO:0000256" key="4">
    <source>
        <dbReference type="ARBA" id="ARBA00022553"/>
    </source>
</evidence>
<evidence type="ECO:0000256" key="12">
    <source>
        <dbReference type="ARBA" id="ARBA00023136"/>
    </source>
</evidence>
<dbReference type="InterPro" id="IPR050482">
    <property type="entry name" value="Sensor_HK_TwoCompSys"/>
</dbReference>
<dbReference type="Pfam" id="PF07730">
    <property type="entry name" value="HisKA_3"/>
    <property type="match status" value="1"/>
</dbReference>
<dbReference type="InterPro" id="IPR011712">
    <property type="entry name" value="Sig_transdc_His_kin_sub3_dim/P"/>
</dbReference>
<dbReference type="Gene3D" id="3.30.565.10">
    <property type="entry name" value="Histidine kinase-like ATPase, C-terminal domain"/>
    <property type="match status" value="1"/>
</dbReference>
<keyword evidence="8" id="KW-0418">Kinase</keyword>
<comment type="subcellular location">
    <subcellularLocation>
        <location evidence="2">Membrane</location>
        <topology evidence="2">Multi-pass membrane protein</topology>
    </subcellularLocation>
</comment>
<evidence type="ECO:0000256" key="13">
    <source>
        <dbReference type="SAM" id="Phobius"/>
    </source>
</evidence>